<dbReference type="InterPro" id="IPR026224">
    <property type="entry name" value="DPCD"/>
</dbReference>
<evidence type="ECO:0000256" key="2">
    <source>
        <dbReference type="ARBA" id="ARBA00020330"/>
    </source>
</evidence>
<reference evidence="3" key="2">
    <citation type="submission" date="2024-04" db="UniProtKB">
        <authorList>
            <consortium name="EnsemblMetazoa"/>
        </authorList>
    </citation>
    <scope>IDENTIFICATION</scope>
    <source>
        <strain evidence="3">EBRO</strain>
    </source>
</reference>
<dbReference type="EnsemblMetazoa" id="ENSAATROPT016347">
    <property type="protein sequence ID" value="ENSAATROPP014364"/>
    <property type="gene ID" value="ENSAATROPG013374"/>
</dbReference>
<evidence type="ECO:0000256" key="1">
    <source>
        <dbReference type="ARBA" id="ARBA00010597"/>
    </source>
</evidence>
<dbReference type="PANTHER" id="PTHR31921:SF1">
    <property type="entry name" value="PROTEIN DPCD"/>
    <property type="match status" value="1"/>
</dbReference>
<comment type="similarity">
    <text evidence="1">Belongs to the DPCD family.</text>
</comment>
<proteinExistence type="inferred from homology"/>
<evidence type="ECO:0000313" key="4">
    <source>
        <dbReference type="Proteomes" id="UP000075880"/>
    </source>
</evidence>
<sequence length="208" mass="24422">MSYGSWLTLVKNAEKTSAVQGNVRKVHYRFPDGREMAEEYSMDTGVVLRRAWKTKSELMRKDEWKIELGDPIPSGFKENELLVKESSSEPLLSKRLTRNSIEWRIRNLPYPLCTYSITCDKNKKNITIRTSNKKYFKNIEVPEFQRCNYTPQQEEMTVKHQNATLIILYKKPKILLEMEKAVLMELQAVETMEFDNLNCEELLADLMT</sequence>
<dbReference type="Proteomes" id="UP000075880">
    <property type="component" value="Unassembled WGS sequence"/>
</dbReference>
<protein>
    <recommendedName>
        <fullName evidence="2">Protein DPCD</fullName>
    </recommendedName>
</protein>
<accession>A0AAG5DE88</accession>
<dbReference type="PRINTS" id="PR02065">
    <property type="entry name" value="PROTEINDPCD"/>
</dbReference>
<dbReference type="PANTHER" id="PTHR31921">
    <property type="entry name" value="PROTEIN DPCD"/>
    <property type="match status" value="1"/>
</dbReference>
<dbReference type="Pfam" id="PF14913">
    <property type="entry name" value="DPCD"/>
    <property type="match status" value="1"/>
</dbReference>
<organism evidence="3 4">
    <name type="scientific">Anopheles atroparvus</name>
    <name type="common">European mosquito</name>
    <dbReference type="NCBI Taxonomy" id="41427"/>
    <lineage>
        <taxon>Eukaryota</taxon>
        <taxon>Metazoa</taxon>
        <taxon>Ecdysozoa</taxon>
        <taxon>Arthropoda</taxon>
        <taxon>Hexapoda</taxon>
        <taxon>Insecta</taxon>
        <taxon>Pterygota</taxon>
        <taxon>Neoptera</taxon>
        <taxon>Endopterygota</taxon>
        <taxon>Diptera</taxon>
        <taxon>Nematocera</taxon>
        <taxon>Culicoidea</taxon>
        <taxon>Culicidae</taxon>
        <taxon>Anophelinae</taxon>
        <taxon>Anopheles</taxon>
    </lineage>
</organism>
<keyword evidence="4" id="KW-1185">Reference proteome</keyword>
<reference evidence="4" key="1">
    <citation type="submission" date="2021-09" db="EMBL/GenBank/DDBJ databases">
        <authorList>
            <consortium name="Infravec"/>
            <person name="Campbell I L."/>
            <person name="Maslen G."/>
            <person name="Yates A."/>
        </authorList>
    </citation>
    <scope>NUCLEOTIDE SEQUENCE [LARGE SCALE GENOMIC DNA]</scope>
    <source>
        <strain evidence="4">Infravec2 EBRE</strain>
    </source>
</reference>
<dbReference type="AlphaFoldDB" id="A0AAG5DE88"/>
<dbReference type="EnsemblMetazoa" id="ENSAATROPT010574">
    <property type="protein sequence ID" value="ENSAATROPP009547"/>
    <property type="gene ID" value="ENSAATROPG008599"/>
</dbReference>
<name>A0AAG5DE88_ANOAO</name>
<evidence type="ECO:0000313" key="3">
    <source>
        <dbReference type="EnsemblMetazoa" id="ENSAATROPP009547"/>
    </source>
</evidence>